<sequence>MSSRVSKKPPKSSSESAKQRKLRLLETILCHSIEMAPCSACAKKGLTSCQASPHDSSRCSECVRLNLVRCDVEVSPAQLRNIATQHQKLEEELERAEERVLSLRKQKKLWFEKMIRAVSRGIDSVEELERVEREEAEREADRQRQAAVSQTPAGRSSTEDLVLEGFDERWAECFGDASLEPALMEDFSAAALSYCGVSGGSSSEVAGRS</sequence>
<dbReference type="Proteomes" id="UP000554235">
    <property type="component" value="Unassembled WGS sequence"/>
</dbReference>
<evidence type="ECO:0000313" key="2">
    <source>
        <dbReference type="EMBL" id="KAF4460792.1"/>
    </source>
</evidence>
<dbReference type="AlphaFoldDB" id="A0A8H4L0Q5"/>
<gene>
    <name evidence="2" type="ORF">FALBO_12421</name>
</gene>
<accession>A0A8H4L0Q5</accession>
<name>A0A8H4L0Q5_9HYPO</name>
<proteinExistence type="predicted"/>
<protein>
    <submittedName>
        <fullName evidence="2">Uncharacterized protein</fullName>
    </submittedName>
</protein>
<evidence type="ECO:0000256" key="1">
    <source>
        <dbReference type="SAM" id="MobiDB-lite"/>
    </source>
</evidence>
<dbReference type="OrthoDB" id="5241776at2759"/>
<comment type="caution">
    <text evidence="2">The sequence shown here is derived from an EMBL/GenBank/DDBJ whole genome shotgun (WGS) entry which is preliminary data.</text>
</comment>
<dbReference type="EMBL" id="JAADYS010001859">
    <property type="protein sequence ID" value="KAF4460792.1"/>
    <property type="molecule type" value="Genomic_DNA"/>
</dbReference>
<keyword evidence="3" id="KW-1185">Reference proteome</keyword>
<evidence type="ECO:0000313" key="3">
    <source>
        <dbReference type="Proteomes" id="UP000554235"/>
    </source>
</evidence>
<feature type="region of interest" description="Disordered" evidence="1">
    <location>
        <begin position="136"/>
        <end position="159"/>
    </location>
</feature>
<organism evidence="2 3">
    <name type="scientific">Fusarium albosuccineum</name>
    <dbReference type="NCBI Taxonomy" id="1237068"/>
    <lineage>
        <taxon>Eukaryota</taxon>
        <taxon>Fungi</taxon>
        <taxon>Dikarya</taxon>
        <taxon>Ascomycota</taxon>
        <taxon>Pezizomycotina</taxon>
        <taxon>Sordariomycetes</taxon>
        <taxon>Hypocreomycetidae</taxon>
        <taxon>Hypocreales</taxon>
        <taxon>Nectriaceae</taxon>
        <taxon>Fusarium</taxon>
        <taxon>Fusarium decemcellulare species complex</taxon>
    </lineage>
</organism>
<reference evidence="2 3" key="1">
    <citation type="submission" date="2020-01" db="EMBL/GenBank/DDBJ databases">
        <title>Identification and distribution of gene clusters putatively required for synthesis of sphingolipid metabolism inhibitors in phylogenetically diverse species of the filamentous fungus Fusarium.</title>
        <authorList>
            <person name="Kim H.-S."/>
            <person name="Busman M."/>
            <person name="Brown D.W."/>
            <person name="Divon H."/>
            <person name="Uhlig S."/>
            <person name="Proctor R.H."/>
        </authorList>
    </citation>
    <scope>NUCLEOTIDE SEQUENCE [LARGE SCALE GENOMIC DNA]</scope>
    <source>
        <strain evidence="2 3">NRRL 20459</strain>
    </source>
</reference>